<dbReference type="PRINTS" id="PR00320">
    <property type="entry name" value="GPROTEINBRPT"/>
</dbReference>
<dbReference type="PANTHER" id="PTHR19848">
    <property type="entry name" value="WD40 REPEAT PROTEIN"/>
    <property type="match status" value="1"/>
</dbReference>
<dbReference type="InterPro" id="IPR020472">
    <property type="entry name" value="WD40_PAC1"/>
</dbReference>
<dbReference type="CDD" id="cd00200">
    <property type="entry name" value="WD40"/>
    <property type="match status" value="1"/>
</dbReference>
<dbReference type="InterPro" id="IPR015943">
    <property type="entry name" value="WD40/YVTN_repeat-like_dom_sf"/>
</dbReference>
<dbReference type="InterPro" id="IPR036322">
    <property type="entry name" value="WD40_repeat_dom_sf"/>
</dbReference>
<reference evidence="6" key="1">
    <citation type="submission" date="2022-08" db="EMBL/GenBank/DDBJ databases">
        <title>Novel sulphate-reducing endosymbionts in the free-living metamonad Anaeramoeba.</title>
        <authorList>
            <person name="Jerlstrom-Hultqvist J."/>
            <person name="Cepicka I."/>
            <person name="Gallot-Lavallee L."/>
            <person name="Salas-Leiva D."/>
            <person name="Curtis B.A."/>
            <person name="Zahonova K."/>
            <person name="Pipaliya S."/>
            <person name="Dacks J."/>
            <person name="Roger A.J."/>
        </authorList>
    </citation>
    <scope>NUCLEOTIDE SEQUENCE</scope>
    <source>
        <strain evidence="6">Busselton2</strain>
    </source>
</reference>
<evidence type="ECO:0000313" key="6">
    <source>
        <dbReference type="EMBL" id="KAJ3438675.1"/>
    </source>
</evidence>
<dbReference type="SUPFAM" id="SSF50978">
    <property type="entry name" value="WD40 repeat-like"/>
    <property type="match status" value="1"/>
</dbReference>
<dbReference type="AlphaFoldDB" id="A0AAV7ZDT0"/>
<dbReference type="PROSITE" id="PS50082">
    <property type="entry name" value="WD_REPEATS_2"/>
    <property type="match status" value="5"/>
</dbReference>
<organism evidence="6 7">
    <name type="scientific">Anaeramoeba flamelloides</name>
    <dbReference type="NCBI Taxonomy" id="1746091"/>
    <lineage>
        <taxon>Eukaryota</taxon>
        <taxon>Metamonada</taxon>
        <taxon>Anaeramoebidae</taxon>
        <taxon>Anaeramoeba</taxon>
    </lineage>
</organism>
<gene>
    <name evidence="6" type="ORF">M0812_14686</name>
</gene>
<dbReference type="Pfam" id="PF00400">
    <property type="entry name" value="WD40"/>
    <property type="match status" value="5"/>
</dbReference>
<dbReference type="Proteomes" id="UP001146793">
    <property type="component" value="Unassembled WGS sequence"/>
</dbReference>
<evidence type="ECO:0000313" key="7">
    <source>
        <dbReference type="Proteomes" id="UP001146793"/>
    </source>
</evidence>
<accession>A0AAV7ZDT0</accession>
<evidence type="ECO:0000256" key="3">
    <source>
        <dbReference type="ARBA" id="ARBA00022737"/>
    </source>
</evidence>
<feature type="repeat" description="WD" evidence="4">
    <location>
        <begin position="153"/>
        <end position="194"/>
    </location>
</feature>
<dbReference type="Pfam" id="PF11816">
    <property type="entry name" value="DUF3337"/>
    <property type="match status" value="1"/>
</dbReference>
<dbReference type="PROSITE" id="PS50294">
    <property type="entry name" value="WD_REPEATS_REGION"/>
    <property type="match status" value="3"/>
</dbReference>
<keyword evidence="2 4" id="KW-0853">WD repeat</keyword>
<feature type="repeat" description="WD" evidence="4">
    <location>
        <begin position="15"/>
        <end position="56"/>
    </location>
</feature>
<evidence type="ECO:0000256" key="5">
    <source>
        <dbReference type="SAM" id="MobiDB-lite"/>
    </source>
</evidence>
<keyword evidence="3" id="KW-0677">Repeat</keyword>
<comment type="caution">
    <text evidence="6">The sequence shown here is derived from an EMBL/GenBank/DDBJ whole genome shotgun (WGS) entry which is preliminary data.</text>
</comment>
<dbReference type="PROSITE" id="PS00678">
    <property type="entry name" value="WD_REPEATS_1"/>
    <property type="match status" value="2"/>
</dbReference>
<comment type="similarity">
    <text evidence="1">Belongs to the WD repeat WDR48 family.</text>
</comment>
<dbReference type="SMART" id="SM00320">
    <property type="entry name" value="WD40"/>
    <property type="match status" value="7"/>
</dbReference>
<feature type="region of interest" description="Disordered" evidence="5">
    <location>
        <begin position="341"/>
        <end position="441"/>
    </location>
</feature>
<dbReference type="EMBL" id="JANTQA010000032">
    <property type="protein sequence ID" value="KAJ3438675.1"/>
    <property type="molecule type" value="Genomic_DNA"/>
</dbReference>
<feature type="compositionally biased region" description="Basic and acidic residues" evidence="5">
    <location>
        <begin position="638"/>
        <end position="704"/>
    </location>
</feature>
<feature type="repeat" description="WD" evidence="4">
    <location>
        <begin position="103"/>
        <end position="144"/>
    </location>
</feature>
<dbReference type="Gene3D" id="2.130.10.10">
    <property type="entry name" value="YVTN repeat-like/Quinoprotein amine dehydrogenase"/>
    <property type="match status" value="2"/>
</dbReference>
<dbReference type="InterPro" id="IPR001680">
    <property type="entry name" value="WD40_rpt"/>
</dbReference>
<dbReference type="InterPro" id="IPR019775">
    <property type="entry name" value="WD40_repeat_CS"/>
</dbReference>
<dbReference type="InterPro" id="IPR021772">
    <property type="entry name" value="WDR48/Bun107"/>
</dbReference>
<proteinExistence type="inferred from homology"/>
<feature type="repeat" description="WD" evidence="4">
    <location>
        <begin position="195"/>
        <end position="236"/>
    </location>
</feature>
<dbReference type="PANTHER" id="PTHR19848:SF8">
    <property type="entry name" value="F-BOX AND WD REPEAT DOMAIN CONTAINING 7"/>
    <property type="match status" value="1"/>
</dbReference>
<feature type="region of interest" description="Disordered" evidence="5">
    <location>
        <begin position="610"/>
        <end position="715"/>
    </location>
</feature>
<name>A0AAV7ZDT0_9EUKA</name>
<feature type="repeat" description="WD" evidence="4">
    <location>
        <begin position="62"/>
        <end position="102"/>
    </location>
</feature>
<evidence type="ECO:0000256" key="1">
    <source>
        <dbReference type="ARBA" id="ARBA00006917"/>
    </source>
</evidence>
<evidence type="ECO:0000256" key="2">
    <source>
        <dbReference type="ARBA" id="ARBA00022574"/>
    </source>
</evidence>
<feature type="compositionally biased region" description="Basic and acidic residues" evidence="5">
    <location>
        <begin position="610"/>
        <end position="630"/>
    </location>
</feature>
<evidence type="ECO:0000256" key="4">
    <source>
        <dbReference type="PROSITE-ProRule" id="PRU00221"/>
    </source>
</evidence>
<sequence length="914" mass="107011">MDKKSKVSFIVDPTQKTHRLGINKLAISPNGSLLATAGRDSTLNIFNIANSSFEQPEHVSHFNGHTDWVNCVTFCNNELVFSGSSDGTVKLWDSSNGKELCGTKNHLDYVSCLAYCSSTQQLVTGGFDHNLVLYKVNEQPRVNRKMISDQGQIKGNKDSLYSLDINQNGNLIISGGAEKVIRFWDLRQNKKLWKMVGHRDNIRDLKFLPDGNRILSAGSDGMLFLWDIRNKSFLWKKKISQKGGIWSINVNMLNEQIITSGKDRWIRQLSLKNCETKNIIKNDFSVTSICQDPNNKLWIADHSSNLKCIQLGLPLKANKPKPNNEIEIEIEINKKDEKGKELKITQKKEKEKTEKEEKNGKHMESEEQNGNEKENENENEKENEKEKEKEKEKENENENEKEKEKEKENEKKSEDKETEREKEAKRENEKEKEKETKERKRENNRKIIKVMVSGEPGIIEHQILNDNIRILIKKSDDTIYLYHICGSLLEEYGKCDFQEKLKEINPFIFIPKWFTVTAYTGSLMITLDVKNVFLANNFAENIPLLKNSKKGDVINIGKVLLDSLFQFWHKNRLKLKREKEKKMKLEMEKRKREREKKKEEEIEIKIKKKDEKGKESENKKEKGKAGKKEGGSANEGNNKIEKEENDNKKEKNKEKNKENKKTTKGKNGKEKEKKEKENEKKSEYKEKEKKTEKNEKEKEQEKKNEKKKNKEKGNAIDEKLIKPQDEKIRYEKTYFPIQPKTPLIFQTDQISLISTSKGKYIKSRGIRIFKYNYDELEGHEDDGIIPIWLEDFICNRTIPKTENNDKLPISIIPYDKKKSKKATRIKCHHLISIRRVLEDISKKFNLKLPNKDDQENSEAFKVEQYVELICKAGKNEVLLEPQWTLGTIQKFIWKSYKEMELCWRLKQEEKLKKK</sequence>
<protein>
    <submittedName>
        <fullName evidence="6">Uncharacterized protein</fullName>
    </submittedName>
</protein>